<evidence type="ECO:0000313" key="2">
    <source>
        <dbReference type="Proteomes" id="UP000004605"/>
    </source>
</evidence>
<evidence type="ECO:0000313" key="1">
    <source>
        <dbReference type="EMBL" id="EGU35578.1"/>
    </source>
</evidence>
<accession>F9S5P9</accession>
<protein>
    <recommendedName>
        <fullName evidence="3">Resolvase HTH domain-containing protein</fullName>
    </recommendedName>
</protein>
<dbReference type="EMBL" id="AFWF01000224">
    <property type="protein sequence ID" value="EGU35578.1"/>
    <property type="molecule type" value="Genomic_DNA"/>
</dbReference>
<proteinExistence type="predicted"/>
<organism evidence="1 2">
    <name type="scientific">Vibrio ichthyoenteri ATCC 700023</name>
    <dbReference type="NCBI Taxonomy" id="870968"/>
    <lineage>
        <taxon>Bacteria</taxon>
        <taxon>Pseudomonadati</taxon>
        <taxon>Pseudomonadota</taxon>
        <taxon>Gammaproteobacteria</taxon>
        <taxon>Vibrionales</taxon>
        <taxon>Vibrionaceae</taxon>
        <taxon>Vibrio</taxon>
    </lineage>
</organism>
<keyword evidence="2" id="KW-1185">Reference proteome</keyword>
<dbReference type="RefSeq" id="WP_006713821.1">
    <property type="nucleotide sequence ID" value="NZ_AFWF01000224.1"/>
</dbReference>
<sequence length="53" mass="6101">MLEKKRAGRPAKHLDKAEEIKAAIDEGYTIRSIMKHFKVSQSVVDRIKKGTYQ</sequence>
<dbReference type="Proteomes" id="UP000004605">
    <property type="component" value="Unassembled WGS sequence"/>
</dbReference>
<gene>
    <name evidence="1" type="ORF">VII00023_08739</name>
</gene>
<comment type="caution">
    <text evidence="1">The sequence shown here is derived from an EMBL/GenBank/DDBJ whole genome shotgun (WGS) entry which is preliminary data.</text>
</comment>
<dbReference type="AlphaFoldDB" id="F9S5P9"/>
<evidence type="ECO:0008006" key="3">
    <source>
        <dbReference type="Google" id="ProtNLM"/>
    </source>
</evidence>
<reference evidence="1 2" key="1">
    <citation type="journal article" date="2012" name="Int. J. Syst. Evol. Microbiol.">
        <title>Vibrio caribbeanicus sp. nov., isolated from the marine sponge Scleritoderma cyanea.</title>
        <authorList>
            <person name="Hoffmann M."/>
            <person name="Monday S.R."/>
            <person name="Allard M.W."/>
            <person name="Strain E.A."/>
            <person name="Whittaker P."/>
            <person name="Naum M."/>
            <person name="McCarthy P.J."/>
            <person name="Lopez J.V."/>
            <person name="Fischer M."/>
            <person name="Brown E.W."/>
        </authorList>
    </citation>
    <scope>NUCLEOTIDE SEQUENCE [LARGE SCALE GENOMIC DNA]</scope>
    <source>
        <strain evidence="1 2">ATCC 700023</strain>
    </source>
</reference>
<name>F9S5P9_9VIBR</name>